<evidence type="ECO:0008006" key="5">
    <source>
        <dbReference type="Google" id="ProtNLM"/>
    </source>
</evidence>
<comment type="caution">
    <text evidence="3">The sequence shown here is derived from an EMBL/GenBank/DDBJ whole genome shotgun (WGS) entry which is preliminary data.</text>
</comment>
<dbReference type="PRINTS" id="PR00178">
    <property type="entry name" value="FATTYACIDBP"/>
</dbReference>
<name>A0A8K0GIF8_IGNLU</name>
<reference evidence="3" key="1">
    <citation type="submission" date="2019-08" db="EMBL/GenBank/DDBJ databases">
        <title>The genome of the North American firefly Photinus pyralis.</title>
        <authorList>
            <consortium name="Photinus pyralis genome working group"/>
            <person name="Fallon T.R."/>
            <person name="Sander Lower S.E."/>
            <person name="Weng J.-K."/>
        </authorList>
    </citation>
    <scope>NUCLEOTIDE SEQUENCE</scope>
    <source>
        <strain evidence="3">TRF0915ILg1</strain>
        <tissue evidence="3">Whole body</tissue>
    </source>
</reference>
<dbReference type="SUPFAM" id="SSF50814">
    <property type="entry name" value="Lipocalins"/>
    <property type="match status" value="1"/>
</dbReference>
<gene>
    <name evidence="3" type="ORF">ILUMI_07031</name>
</gene>
<dbReference type="GO" id="GO:0008289">
    <property type="term" value="F:lipid binding"/>
    <property type="evidence" value="ECO:0007669"/>
    <property type="project" value="UniProtKB-KW"/>
</dbReference>
<dbReference type="InterPro" id="IPR031259">
    <property type="entry name" value="ILBP"/>
</dbReference>
<evidence type="ECO:0000256" key="1">
    <source>
        <dbReference type="ARBA" id="ARBA00008390"/>
    </source>
</evidence>
<evidence type="ECO:0000313" key="3">
    <source>
        <dbReference type="EMBL" id="KAF2899143.1"/>
    </source>
</evidence>
<organism evidence="3 4">
    <name type="scientific">Ignelater luminosus</name>
    <name type="common">Cucubano</name>
    <name type="synonym">Pyrophorus luminosus</name>
    <dbReference type="NCBI Taxonomy" id="2038154"/>
    <lineage>
        <taxon>Eukaryota</taxon>
        <taxon>Metazoa</taxon>
        <taxon>Ecdysozoa</taxon>
        <taxon>Arthropoda</taxon>
        <taxon>Hexapoda</taxon>
        <taxon>Insecta</taxon>
        <taxon>Pterygota</taxon>
        <taxon>Neoptera</taxon>
        <taxon>Endopterygota</taxon>
        <taxon>Coleoptera</taxon>
        <taxon>Polyphaga</taxon>
        <taxon>Elateriformia</taxon>
        <taxon>Elateroidea</taxon>
        <taxon>Elateridae</taxon>
        <taxon>Agrypninae</taxon>
        <taxon>Pyrophorini</taxon>
        <taxon>Ignelater</taxon>
    </lineage>
</organism>
<keyword evidence="4" id="KW-1185">Reference proteome</keyword>
<comment type="similarity">
    <text evidence="1">Belongs to the calycin superfamily. Fatty-acid binding protein (FABP) family.</text>
</comment>
<dbReference type="EMBL" id="VTPC01003031">
    <property type="protein sequence ID" value="KAF2899143.1"/>
    <property type="molecule type" value="Genomic_DNA"/>
</dbReference>
<dbReference type="InterPro" id="IPR012674">
    <property type="entry name" value="Calycin"/>
</dbReference>
<evidence type="ECO:0000256" key="2">
    <source>
        <dbReference type="ARBA" id="ARBA00023121"/>
    </source>
</evidence>
<accession>A0A8K0GIF8</accession>
<dbReference type="InterPro" id="IPR000463">
    <property type="entry name" value="Fatty_acid-bd"/>
</dbReference>
<protein>
    <recommendedName>
        <fullName evidence="5">Fatty acid-binding protein</fullName>
    </recommendedName>
</protein>
<dbReference type="Gene3D" id="2.40.128.20">
    <property type="match status" value="1"/>
</dbReference>
<dbReference type="PANTHER" id="PTHR11955">
    <property type="entry name" value="FATTY ACID BINDING PROTEIN"/>
    <property type="match status" value="1"/>
</dbReference>
<dbReference type="OrthoDB" id="412780at2759"/>
<dbReference type="AlphaFoldDB" id="A0A8K0GIF8"/>
<proteinExistence type="inferred from homology"/>
<keyword evidence="2" id="KW-0446">Lipid-binding</keyword>
<sequence>MVQIAGNYKLDKNENLSVYLKSLGVPEELAQKAETPGLTLEVVVEGNKYSFKSSSKINLEFTLDEEFEEPFAVAGIVLKSIAKLNGNKITVTSKTDDGRTGTRTYEFTDSGLTLTLTSKDITAKRYYSRT</sequence>
<dbReference type="Proteomes" id="UP000801492">
    <property type="component" value="Unassembled WGS sequence"/>
</dbReference>
<evidence type="ECO:0000313" key="4">
    <source>
        <dbReference type="Proteomes" id="UP000801492"/>
    </source>
</evidence>